<gene>
    <name evidence="3" type="ORF">ACFSCY_03945</name>
</gene>
<name>A0ABW4FF51_9PSEU</name>
<accession>A0ABW4FF51</accession>
<reference evidence="4" key="1">
    <citation type="journal article" date="2019" name="Int. J. Syst. Evol. Microbiol.">
        <title>The Global Catalogue of Microorganisms (GCM) 10K type strain sequencing project: providing services to taxonomists for standard genome sequencing and annotation.</title>
        <authorList>
            <consortium name="The Broad Institute Genomics Platform"/>
            <consortium name="The Broad Institute Genome Sequencing Center for Infectious Disease"/>
            <person name="Wu L."/>
            <person name="Ma J."/>
        </authorList>
    </citation>
    <scope>NUCLEOTIDE SEQUENCE [LARGE SCALE GENOMIC DNA]</scope>
    <source>
        <strain evidence="4">JCM 12165</strain>
    </source>
</reference>
<feature type="signal peptide" evidence="2">
    <location>
        <begin position="1"/>
        <end position="28"/>
    </location>
</feature>
<proteinExistence type="predicted"/>
<dbReference type="Proteomes" id="UP001597145">
    <property type="component" value="Unassembled WGS sequence"/>
</dbReference>
<keyword evidence="2" id="KW-0732">Signal</keyword>
<evidence type="ECO:0000256" key="1">
    <source>
        <dbReference type="ARBA" id="ARBA00022801"/>
    </source>
</evidence>
<dbReference type="InterPro" id="IPR042001">
    <property type="entry name" value="Sortase_F"/>
</dbReference>
<evidence type="ECO:0000313" key="4">
    <source>
        <dbReference type="Proteomes" id="UP001597145"/>
    </source>
</evidence>
<dbReference type="RefSeq" id="WP_343969689.1">
    <property type="nucleotide sequence ID" value="NZ_BAAAJG010000001.1"/>
</dbReference>
<dbReference type="EMBL" id="JBHUCP010000003">
    <property type="protein sequence ID" value="MFD1528584.1"/>
    <property type="molecule type" value="Genomic_DNA"/>
</dbReference>
<organism evidence="3 4">
    <name type="scientific">Pseudonocardia aurantiaca</name>
    <dbReference type="NCBI Taxonomy" id="75290"/>
    <lineage>
        <taxon>Bacteria</taxon>
        <taxon>Bacillati</taxon>
        <taxon>Actinomycetota</taxon>
        <taxon>Actinomycetes</taxon>
        <taxon>Pseudonocardiales</taxon>
        <taxon>Pseudonocardiaceae</taxon>
        <taxon>Pseudonocardia</taxon>
    </lineage>
</organism>
<dbReference type="Pfam" id="PF04203">
    <property type="entry name" value="Sortase"/>
    <property type="match status" value="1"/>
</dbReference>
<protein>
    <submittedName>
        <fullName evidence="3">Class F sortase</fullName>
    </submittedName>
</protein>
<keyword evidence="4" id="KW-1185">Reference proteome</keyword>
<evidence type="ECO:0000313" key="3">
    <source>
        <dbReference type="EMBL" id="MFD1528584.1"/>
    </source>
</evidence>
<dbReference type="Gene3D" id="2.40.260.10">
    <property type="entry name" value="Sortase"/>
    <property type="match status" value="1"/>
</dbReference>
<keyword evidence="1" id="KW-0378">Hydrolase</keyword>
<comment type="caution">
    <text evidence="3">The sequence shown here is derived from an EMBL/GenBank/DDBJ whole genome shotgun (WGS) entry which is preliminary data.</text>
</comment>
<dbReference type="CDD" id="cd05829">
    <property type="entry name" value="Sortase_F"/>
    <property type="match status" value="1"/>
</dbReference>
<feature type="chain" id="PRO_5045339822" evidence="2">
    <location>
        <begin position="29"/>
        <end position="211"/>
    </location>
</feature>
<dbReference type="NCBIfam" id="NF033748">
    <property type="entry name" value="class_F_sortase"/>
    <property type="match status" value="1"/>
</dbReference>
<sequence length="211" mass="21218">MRSLPGARTLLALAVVLALAGSGALALAATGAPGPGRLTPPPTIPVAPPQAGPIVLAPSPPVALDVPAIGVRTPLLTLGLNADGTVEVPPLESDEPGWYDGSPTPGEIGPAVILGHVDSLRSGPAVFYDLAALLPGDTIGVARADGTTVTFRVDEVARYPKRAFPTEAVYGDLDHAGLRLITCGGAFDRSAGSYEDNIVVYASAASAGTAR</sequence>
<dbReference type="InterPro" id="IPR005754">
    <property type="entry name" value="Sortase"/>
</dbReference>
<dbReference type="InterPro" id="IPR023365">
    <property type="entry name" value="Sortase_dom-sf"/>
</dbReference>
<evidence type="ECO:0000256" key="2">
    <source>
        <dbReference type="SAM" id="SignalP"/>
    </source>
</evidence>
<dbReference type="SUPFAM" id="SSF63817">
    <property type="entry name" value="Sortase"/>
    <property type="match status" value="1"/>
</dbReference>